<evidence type="ECO:0000256" key="3">
    <source>
        <dbReference type="ARBA" id="ARBA00022490"/>
    </source>
</evidence>
<proteinExistence type="predicted"/>
<feature type="domain" description="PTS EIIA type-2" evidence="11">
    <location>
        <begin position="4"/>
        <end position="144"/>
    </location>
</feature>
<evidence type="ECO:0000259" key="11">
    <source>
        <dbReference type="PROSITE" id="PS51094"/>
    </source>
</evidence>
<protein>
    <recommendedName>
        <fullName evidence="9">Ascorbate-specific PTS system EIIA component</fullName>
    </recommendedName>
    <alternativeName>
        <fullName evidence="10">Ascorbate-specific phosphotransferase enzyme IIA component</fullName>
    </alternativeName>
</protein>
<comment type="subcellular location">
    <subcellularLocation>
        <location evidence="1">Cytoplasm</location>
    </subcellularLocation>
</comment>
<accession>A0ABU5C4Y5</accession>
<dbReference type="Proteomes" id="UP001281447">
    <property type="component" value="Unassembled WGS sequence"/>
</dbReference>
<keyword evidence="2" id="KW-0813">Transport</keyword>
<evidence type="ECO:0000256" key="1">
    <source>
        <dbReference type="ARBA" id="ARBA00004496"/>
    </source>
</evidence>
<dbReference type="Gene3D" id="3.40.930.10">
    <property type="entry name" value="Mannitol-specific EII, Chain A"/>
    <property type="match status" value="1"/>
</dbReference>
<evidence type="ECO:0000256" key="2">
    <source>
        <dbReference type="ARBA" id="ARBA00022448"/>
    </source>
</evidence>
<dbReference type="PANTHER" id="PTHR36203:SF1">
    <property type="entry name" value="ASCORBATE-SPECIFIC PTS SYSTEM EIIA COMPONENT"/>
    <property type="match status" value="1"/>
</dbReference>
<dbReference type="Pfam" id="PF00359">
    <property type="entry name" value="PTS_EIIA_2"/>
    <property type="match status" value="1"/>
</dbReference>
<keyword evidence="6" id="KW-0598">Phosphotransferase system</keyword>
<dbReference type="PROSITE" id="PS51094">
    <property type="entry name" value="PTS_EIIA_TYPE_2"/>
    <property type="match status" value="1"/>
</dbReference>
<evidence type="ECO:0000313" key="12">
    <source>
        <dbReference type="EMBL" id="MDY0393742.1"/>
    </source>
</evidence>
<evidence type="ECO:0000256" key="4">
    <source>
        <dbReference type="ARBA" id="ARBA00022553"/>
    </source>
</evidence>
<organism evidence="12 13">
    <name type="scientific">Tigheibacillus halophilus</name>
    <dbReference type="NCBI Taxonomy" id="361280"/>
    <lineage>
        <taxon>Bacteria</taxon>
        <taxon>Bacillati</taxon>
        <taxon>Bacillota</taxon>
        <taxon>Bacilli</taxon>
        <taxon>Bacillales</taxon>
        <taxon>Bacillaceae</taxon>
        <taxon>Tigheibacillus</taxon>
    </lineage>
</organism>
<dbReference type="EMBL" id="JAWDIP010000003">
    <property type="protein sequence ID" value="MDY0393742.1"/>
    <property type="molecule type" value="Genomic_DNA"/>
</dbReference>
<gene>
    <name evidence="12" type="ORF">RWE15_03895</name>
</gene>
<dbReference type="InterPro" id="IPR051351">
    <property type="entry name" value="Ascorbate-PTS_EIIA_comp"/>
</dbReference>
<keyword evidence="12" id="KW-0762">Sugar transport</keyword>
<name>A0ABU5C4Y5_9BACI</name>
<evidence type="ECO:0000256" key="7">
    <source>
        <dbReference type="ARBA" id="ARBA00022777"/>
    </source>
</evidence>
<dbReference type="RefSeq" id="WP_390357470.1">
    <property type="nucleotide sequence ID" value="NZ_JBHUIZ010000015.1"/>
</dbReference>
<keyword evidence="3" id="KW-0963">Cytoplasm</keyword>
<dbReference type="InterPro" id="IPR016152">
    <property type="entry name" value="PTrfase/Anion_transptr"/>
</dbReference>
<keyword evidence="4" id="KW-0597">Phosphoprotein</keyword>
<evidence type="ECO:0000256" key="10">
    <source>
        <dbReference type="ARBA" id="ARBA00042072"/>
    </source>
</evidence>
<keyword evidence="13" id="KW-1185">Reference proteome</keyword>
<comment type="caution">
    <text evidence="12">The sequence shown here is derived from an EMBL/GenBank/DDBJ whole genome shotgun (WGS) entry which is preliminary data.</text>
</comment>
<evidence type="ECO:0000256" key="8">
    <source>
        <dbReference type="ARBA" id="ARBA00037387"/>
    </source>
</evidence>
<keyword evidence="5" id="KW-0808">Transferase</keyword>
<dbReference type="PANTHER" id="PTHR36203">
    <property type="entry name" value="ASCORBATE-SPECIFIC PTS SYSTEM EIIA COMPONENT"/>
    <property type="match status" value="1"/>
</dbReference>
<comment type="function">
    <text evidence="8">The phosphoenolpyruvate-dependent sugar phosphotransferase system (sugar PTS), a major carbohydrate active transport system, catalyzes the phosphorylation of incoming sugar substrates concomitantly with their translocation across the cell membrane. The enzyme II UlaABC PTS system is involved in ascorbate transport.</text>
</comment>
<sequence>MLKEILTEEMIQILPSVDTWEDAIKQGSEPLVSREFINAQYVANMIDNVKELGPYIVIAPDVAIAHARPKEDVFKVGLSLLKLDHGVPFSKDGHYASLIFVLAAVDNEQHLHLLSELAAVLKDSGKVNQMKQANSVKQIEQVIQ</sequence>
<dbReference type="SUPFAM" id="SSF55804">
    <property type="entry name" value="Phoshotransferase/anion transport protein"/>
    <property type="match status" value="1"/>
</dbReference>
<evidence type="ECO:0000256" key="9">
    <source>
        <dbReference type="ARBA" id="ARBA00041175"/>
    </source>
</evidence>
<evidence type="ECO:0000256" key="6">
    <source>
        <dbReference type="ARBA" id="ARBA00022683"/>
    </source>
</evidence>
<keyword evidence="7" id="KW-0418">Kinase</keyword>
<dbReference type="CDD" id="cd00211">
    <property type="entry name" value="PTS_IIA_fru"/>
    <property type="match status" value="1"/>
</dbReference>
<dbReference type="InterPro" id="IPR002178">
    <property type="entry name" value="PTS_EIIA_type-2_dom"/>
</dbReference>
<evidence type="ECO:0000313" key="13">
    <source>
        <dbReference type="Proteomes" id="UP001281447"/>
    </source>
</evidence>
<evidence type="ECO:0000256" key="5">
    <source>
        <dbReference type="ARBA" id="ARBA00022679"/>
    </source>
</evidence>
<reference evidence="12 13" key="1">
    <citation type="submission" date="2023-10" db="EMBL/GenBank/DDBJ databases">
        <title>Virgibacillus halophilus 5B73C genome.</title>
        <authorList>
            <person name="Miliotis G."/>
            <person name="Sengupta P."/>
            <person name="Hameed A."/>
            <person name="Chuvochina M."/>
            <person name="Mcdonagh F."/>
            <person name="Simpson A.C."/>
            <person name="Singh N.K."/>
            <person name="Rekha P.D."/>
            <person name="Raman K."/>
            <person name="Hugenholtz P."/>
            <person name="Venkateswaran K."/>
        </authorList>
    </citation>
    <scope>NUCLEOTIDE SEQUENCE [LARGE SCALE GENOMIC DNA]</scope>
    <source>
        <strain evidence="12 13">5B73C</strain>
    </source>
</reference>